<evidence type="ECO:0000313" key="3">
    <source>
        <dbReference type="EMBL" id="QDU58360.1"/>
    </source>
</evidence>
<protein>
    <recommendedName>
        <fullName evidence="2">eCIS core domain-containing protein</fullName>
    </recommendedName>
</protein>
<organism evidence="3 4">
    <name type="scientific">Aeoliella mucimassa</name>
    <dbReference type="NCBI Taxonomy" id="2527972"/>
    <lineage>
        <taxon>Bacteria</taxon>
        <taxon>Pseudomonadati</taxon>
        <taxon>Planctomycetota</taxon>
        <taxon>Planctomycetia</taxon>
        <taxon>Pirellulales</taxon>
        <taxon>Lacipirellulaceae</taxon>
        <taxon>Aeoliella</taxon>
    </lineage>
</organism>
<name>A0A518AUG3_9BACT</name>
<gene>
    <name evidence="3" type="ORF">Pan181_45940</name>
</gene>
<accession>A0A518AUG3</accession>
<dbReference type="Proteomes" id="UP000315750">
    <property type="component" value="Chromosome"/>
</dbReference>
<dbReference type="Pfam" id="PF13699">
    <property type="entry name" value="eCIS_core"/>
    <property type="match status" value="1"/>
</dbReference>
<feature type="domain" description="eCIS core" evidence="2">
    <location>
        <begin position="16"/>
        <end position="81"/>
    </location>
</feature>
<dbReference type="KEGG" id="amuc:Pan181_45940"/>
<evidence type="ECO:0000256" key="1">
    <source>
        <dbReference type="SAM" id="MobiDB-lite"/>
    </source>
</evidence>
<dbReference type="RefSeq" id="WP_145250192.1">
    <property type="nucleotide sequence ID" value="NZ_CP036278.1"/>
</dbReference>
<dbReference type="InterPro" id="IPR025295">
    <property type="entry name" value="eCIS_core_dom"/>
</dbReference>
<evidence type="ECO:0000259" key="2">
    <source>
        <dbReference type="Pfam" id="PF13699"/>
    </source>
</evidence>
<proteinExistence type="predicted"/>
<sequence length="115" mass="12524">METPSNATFGNNHTGLPDNLKSGLENLSGYSMDDVRVYYNSAKPAQLQAHAYAQGTNIYLAPGQERHLPHEAWHVVQQKQGRVKPFTQLNGGTSLNIDAGLEKEADVMGARAMSV</sequence>
<keyword evidence="4" id="KW-1185">Reference proteome</keyword>
<dbReference type="OrthoDB" id="292792at2"/>
<feature type="compositionally biased region" description="Polar residues" evidence="1">
    <location>
        <begin position="1"/>
        <end position="14"/>
    </location>
</feature>
<reference evidence="3 4" key="1">
    <citation type="submission" date="2019-02" db="EMBL/GenBank/DDBJ databases">
        <title>Deep-cultivation of Planctomycetes and their phenomic and genomic characterization uncovers novel biology.</title>
        <authorList>
            <person name="Wiegand S."/>
            <person name="Jogler M."/>
            <person name="Boedeker C."/>
            <person name="Pinto D."/>
            <person name="Vollmers J."/>
            <person name="Rivas-Marin E."/>
            <person name="Kohn T."/>
            <person name="Peeters S.H."/>
            <person name="Heuer A."/>
            <person name="Rast P."/>
            <person name="Oberbeckmann S."/>
            <person name="Bunk B."/>
            <person name="Jeske O."/>
            <person name="Meyerdierks A."/>
            <person name="Storesund J.E."/>
            <person name="Kallscheuer N."/>
            <person name="Luecker S."/>
            <person name="Lage O.M."/>
            <person name="Pohl T."/>
            <person name="Merkel B.J."/>
            <person name="Hornburger P."/>
            <person name="Mueller R.-W."/>
            <person name="Bruemmer F."/>
            <person name="Labrenz M."/>
            <person name="Spormann A.M."/>
            <person name="Op den Camp H."/>
            <person name="Overmann J."/>
            <person name="Amann R."/>
            <person name="Jetten M.S.M."/>
            <person name="Mascher T."/>
            <person name="Medema M.H."/>
            <person name="Devos D.P."/>
            <person name="Kaster A.-K."/>
            <person name="Ovreas L."/>
            <person name="Rohde M."/>
            <person name="Galperin M.Y."/>
            <person name="Jogler C."/>
        </authorList>
    </citation>
    <scope>NUCLEOTIDE SEQUENCE [LARGE SCALE GENOMIC DNA]</scope>
    <source>
        <strain evidence="3 4">Pan181</strain>
    </source>
</reference>
<dbReference type="EMBL" id="CP036278">
    <property type="protein sequence ID" value="QDU58360.1"/>
    <property type="molecule type" value="Genomic_DNA"/>
</dbReference>
<evidence type="ECO:0000313" key="4">
    <source>
        <dbReference type="Proteomes" id="UP000315750"/>
    </source>
</evidence>
<dbReference type="AlphaFoldDB" id="A0A518AUG3"/>
<feature type="region of interest" description="Disordered" evidence="1">
    <location>
        <begin position="1"/>
        <end position="25"/>
    </location>
</feature>